<dbReference type="Proteomes" id="UP001221142">
    <property type="component" value="Unassembled WGS sequence"/>
</dbReference>
<sequence length="311" mass="34953">MPRHPKFYMRDGTLVLKAGDGSEVLYRVYRAVLENQSVFFEGLLSLPNSKVDSLAGDGKKWLEEVRAAGVDGTTDETALVLPAQLATKELDAFFDLMFYGSWMDAQPATVDACAILKISHFLVVDRGIRFAKRHLDKEDALPAVQRLSLGFSYGFGDWVRMAFDELMSVPINELTPEEEETMGWKAYRALARAQAEVLDVRLRLAVARIPVVNHVNWCYNHTWCQAEWTKMWTSMSGVLGALIKEDAPGAQILENLATYDRGGTTEECFRRTCEGLQDTPEKVSILKEEEGVVDREVEKLLQALGIPSKWT</sequence>
<keyword evidence="2" id="KW-1185">Reference proteome</keyword>
<reference evidence="1" key="1">
    <citation type="submission" date="2023-03" db="EMBL/GenBank/DDBJ databases">
        <title>Massive genome expansion in bonnet fungi (Mycena s.s.) driven by repeated elements and novel gene families across ecological guilds.</title>
        <authorList>
            <consortium name="Lawrence Berkeley National Laboratory"/>
            <person name="Harder C.B."/>
            <person name="Miyauchi S."/>
            <person name="Viragh M."/>
            <person name="Kuo A."/>
            <person name="Thoen E."/>
            <person name="Andreopoulos B."/>
            <person name="Lu D."/>
            <person name="Skrede I."/>
            <person name="Drula E."/>
            <person name="Henrissat B."/>
            <person name="Morin E."/>
            <person name="Kohler A."/>
            <person name="Barry K."/>
            <person name="LaButti K."/>
            <person name="Morin E."/>
            <person name="Salamov A."/>
            <person name="Lipzen A."/>
            <person name="Mereny Z."/>
            <person name="Hegedus B."/>
            <person name="Baldrian P."/>
            <person name="Stursova M."/>
            <person name="Weitz H."/>
            <person name="Taylor A."/>
            <person name="Grigoriev I.V."/>
            <person name="Nagy L.G."/>
            <person name="Martin F."/>
            <person name="Kauserud H."/>
        </authorList>
    </citation>
    <scope>NUCLEOTIDE SEQUENCE</scope>
    <source>
        <strain evidence="1">9284</strain>
    </source>
</reference>
<evidence type="ECO:0000313" key="2">
    <source>
        <dbReference type="Proteomes" id="UP001221142"/>
    </source>
</evidence>
<protein>
    <recommendedName>
        <fullName evidence="3">BTB domain-containing protein</fullName>
    </recommendedName>
</protein>
<evidence type="ECO:0000313" key="1">
    <source>
        <dbReference type="EMBL" id="KAJ7649693.1"/>
    </source>
</evidence>
<evidence type="ECO:0008006" key="3">
    <source>
        <dbReference type="Google" id="ProtNLM"/>
    </source>
</evidence>
<name>A0AAD7FY80_9AGAR</name>
<comment type="caution">
    <text evidence="1">The sequence shown here is derived from an EMBL/GenBank/DDBJ whole genome shotgun (WGS) entry which is preliminary data.</text>
</comment>
<organism evidence="1 2">
    <name type="scientific">Roridomyces roridus</name>
    <dbReference type="NCBI Taxonomy" id="1738132"/>
    <lineage>
        <taxon>Eukaryota</taxon>
        <taxon>Fungi</taxon>
        <taxon>Dikarya</taxon>
        <taxon>Basidiomycota</taxon>
        <taxon>Agaricomycotina</taxon>
        <taxon>Agaricomycetes</taxon>
        <taxon>Agaricomycetidae</taxon>
        <taxon>Agaricales</taxon>
        <taxon>Marasmiineae</taxon>
        <taxon>Mycenaceae</taxon>
        <taxon>Roridomyces</taxon>
    </lineage>
</organism>
<dbReference type="EMBL" id="JARKIF010000001">
    <property type="protein sequence ID" value="KAJ7649693.1"/>
    <property type="molecule type" value="Genomic_DNA"/>
</dbReference>
<accession>A0AAD7FY80</accession>
<proteinExistence type="predicted"/>
<gene>
    <name evidence="1" type="ORF">FB45DRAFT_1017156</name>
</gene>
<dbReference type="AlphaFoldDB" id="A0AAD7FY80"/>